<keyword evidence="1" id="KW-0472">Membrane</keyword>
<comment type="caution">
    <text evidence="2">The sequence shown here is derived from an EMBL/GenBank/DDBJ whole genome shotgun (WGS) entry which is preliminary data.</text>
</comment>
<evidence type="ECO:0000313" key="3">
    <source>
        <dbReference type="Proteomes" id="UP000051790"/>
    </source>
</evidence>
<feature type="transmembrane region" description="Helical" evidence="1">
    <location>
        <begin position="26"/>
        <end position="45"/>
    </location>
</feature>
<keyword evidence="1" id="KW-0812">Transmembrane</keyword>
<dbReference type="OrthoDB" id="3191971at2"/>
<reference evidence="2 3" key="1">
    <citation type="journal article" date="2015" name="Genome Announc.">
        <title>Expanding the biotechnology potential of lactobacilli through comparative genomics of 213 strains and associated genera.</title>
        <authorList>
            <person name="Sun Z."/>
            <person name="Harris H.M."/>
            <person name="McCann A."/>
            <person name="Guo C."/>
            <person name="Argimon S."/>
            <person name="Zhang W."/>
            <person name="Yang X."/>
            <person name="Jeffery I.B."/>
            <person name="Cooney J.C."/>
            <person name="Kagawa T.F."/>
            <person name="Liu W."/>
            <person name="Song Y."/>
            <person name="Salvetti E."/>
            <person name="Wrobel A."/>
            <person name="Rasinkangas P."/>
            <person name="Parkhill J."/>
            <person name="Rea M.C."/>
            <person name="O'Sullivan O."/>
            <person name="Ritari J."/>
            <person name="Douillard F.P."/>
            <person name="Paul Ross R."/>
            <person name="Yang R."/>
            <person name="Briner A.E."/>
            <person name="Felis G.E."/>
            <person name="de Vos W.M."/>
            <person name="Barrangou R."/>
            <person name="Klaenhammer T.R."/>
            <person name="Caufield P.W."/>
            <person name="Cui Y."/>
            <person name="Zhang H."/>
            <person name="O'Toole P.W."/>
        </authorList>
    </citation>
    <scope>NUCLEOTIDE SEQUENCE [LARGE SCALE GENOMIC DNA]</scope>
    <source>
        <strain evidence="2 3">DSM 13343</strain>
    </source>
</reference>
<dbReference type="Proteomes" id="UP000051790">
    <property type="component" value="Unassembled WGS sequence"/>
</dbReference>
<protein>
    <recommendedName>
        <fullName evidence="4">DUF3290 domain-containing protein</fullName>
    </recommendedName>
</protein>
<proteinExistence type="predicted"/>
<dbReference type="PATRIC" id="fig|1423769.4.peg.2519"/>
<evidence type="ECO:0000256" key="1">
    <source>
        <dbReference type="SAM" id="Phobius"/>
    </source>
</evidence>
<keyword evidence="1" id="KW-1133">Transmembrane helix</keyword>
<sequence length="159" mass="18099">MKGAIMQTTTFYSYHALSQQAFWPGIMRYIIIGIGITLIAGYFIVRLRDRNLTKYRDLLIIIELIVLLTIGIQARDVQANRSALKNSQAVTTLLTSIAKNEHLKPSQVYASDKSVYSGLLIQLKRDRKQTYVITVDPNGKSYQLNHTHLVSDHVTYIED</sequence>
<evidence type="ECO:0000313" key="2">
    <source>
        <dbReference type="EMBL" id="KRL40172.1"/>
    </source>
</evidence>
<dbReference type="EMBL" id="AZEU01000273">
    <property type="protein sequence ID" value="KRL40172.1"/>
    <property type="molecule type" value="Genomic_DNA"/>
</dbReference>
<feature type="transmembrane region" description="Helical" evidence="1">
    <location>
        <begin position="57"/>
        <end position="74"/>
    </location>
</feature>
<organism evidence="2 3">
    <name type="scientific">Lacticaseibacillus manihotivorans DSM 13343 = JCM 12514</name>
    <dbReference type="NCBI Taxonomy" id="1423769"/>
    <lineage>
        <taxon>Bacteria</taxon>
        <taxon>Bacillati</taxon>
        <taxon>Bacillota</taxon>
        <taxon>Bacilli</taxon>
        <taxon>Lactobacillales</taxon>
        <taxon>Lactobacillaceae</taxon>
        <taxon>Lacticaseibacillus</taxon>
    </lineage>
</organism>
<gene>
    <name evidence="2" type="ORF">FD01_GL002332</name>
</gene>
<dbReference type="AlphaFoldDB" id="A0A0R1Q728"/>
<name>A0A0R1Q728_9LACO</name>
<dbReference type="InterPro" id="IPR021707">
    <property type="entry name" value="DUF3290"/>
</dbReference>
<dbReference type="Pfam" id="PF11694">
    <property type="entry name" value="DUF3290"/>
    <property type="match status" value="1"/>
</dbReference>
<keyword evidence="3" id="KW-1185">Reference proteome</keyword>
<evidence type="ECO:0008006" key="4">
    <source>
        <dbReference type="Google" id="ProtNLM"/>
    </source>
</evidence>
<accession>A0A0R1Q728</accession>